<proteinExistence type="predicted"/>
<feature type="compositionally biased region" description="Basic and acidic residues" evidence="1">
    <location>
        <begin position="40"/>
        <end position="63"/>
    </location>
</feature>
<gene>
    <name evidence="2" type="ORF">C1H46_034597</name>
</gene>
<dbReference type="Proteomes" id="UP000315295">
    <property type="component" value="Unassembled WGS sequence"/>
</dbReference>
<dbReference type="AlphaFoldDB" id="A0A540L047"/>
<accession>A0A540L047</accession>
<keyword evidence="3" id="KW-1185">Reference proteome</keyword>
<evidence type="ECO:0000256" key="1">
    <source>
        <dbReference type="SAM" id="MobiDB-lite"/>
    </source>
</evidence>
<organism evidence="2 3">
    <name type="scientific">Malus baccata</name>
    <name type="common">Siberian crab apple</name>
    <name type="synonym">Pyrus baccata</name>
    <dbReference type="NCBI Taxonomy" id="106549"/>
    <lineage>
        <taxon>Eukaryota</taxon>
        <taxon>Viridiplantae</taxon>
        <taxon>Streptophyta</taxon>
        <taxon>Embryophyta</taxon>
        <taxon>Tracheophyta</taxon>
        <taxon>Spermatophyta</taxon>
        <taxon>Magnoliopsida</taxon>
        <taxon>eudicotyledons</taxon>
        <taxon>Gunneridae</taxon>
        <taxon>Pentapetalae</taxon>
        <taxon>rosids</taxon>
        <taxon>fabids</taxon>
        <taxon>Rosales</taxon>
        <taxon>Rosaceae</taxon>
        <taxon>Amygdaloideae</taxon>
        <taxon>Maleae</taxon>
        <taxon>Malus</taxon>
    </lineage>
</organism>
<name>A0A540L047_MALBA</name>
<comment type="caution">
    <text evidence="2">The sequence shown here is derived from an EMBL/GenBank/DDBJ whole genome shotgun (WGS) entry which is preliminary data.</text>
</comment>
<feature type="compositionally biased region" description="Basic and acidic residues" evidence="1">
    <location>
        <begin position="73"/>
        <end position="103"/>
    </location>
</feature>
<reference evidence="2 3" key="1">
    <citation type="journal article" date="2019" name="G3 (Bethesda)">
        <title>Sequencing of a Wild Apple (Malus baccata) Genome Unravels the Differences Between Cultivated and Wild Apple Species Regarding Disease Resistance and Cold Tolerance.</title>
        <authorList>
            <person name="Chen X."/>
        </authorList>
    </citation>
    <scope>NUCLEOTIDE SEQUENCE [LARGE SCALE GENOMIC DNA]</scope>
    <source>
        <strain evidence="3">cv. Shandingzi</strain>
        <tissue evidence="2">Leaves</tissue>
    </source>
</reference>
<sequence length="120" mass="13814">MHFKCYEPPKYASGEDPRKRHSMKRAARVDGRRFTGKTVVESEEKGEMGKPRGKRGREGEKVRKQGWKKEKRKKGENQGKMEDSDEIEGGRKGKREEGEEGRDGLLPTPSQSKRPMVERV</sequence>
<feature type="compositionally biased region" description="Basic and acidic residues" evidence="1">
    <location>
        <begin position="1"/>
        <end position="18"/>
    </location>
</feature>
<feature type="region of interest" description="Disordered" evidence="1">
    <location>
        <begin position="1"/>
        <end position="120"/>
    </location>
</feature>
<evidence type="ECO:0000313" key="3">
    <source>
        <dbReference type="Proteomes" id="UP000315295"/>
    </source>
</evidence>
<protein>
    <submittedName>
        <fullName evidence="2">Uncharacterized protein</fullName>
    </submittedName>
</protein>
<evidence type="ECO:0000313" key="2">
    <source>
        <dbReference type="EMBL" id="TQD79845.1"/>
    </source>
</evidence>
<dbReference type="EMBL" id="VIEB01000837">
    <property type="protein sequence ID" value="TQD79845.1"/>
    <property type="molecule type" value="Genomic_DNA"/>
</dbReference>